<keyword evidence="2" id="KW-1185">Reference proteome</keyword>
<accession>A0AAD6VE00</accession>
<dbReference type="Proteomes" id="UP001219525">
    <property type="component" value="Unassembled WGS sequence"/>
</dbReference>
<evidence type="ECO:0000313" key="2">
    <source>
        <dbReference type="Proteomes" id="UP001219525"/>
    </source>
</evidence>
<organism evidence="1 2">
    <name type="scientific">Mycena pura</name>
    <dbReference type="NCBI Taxonomy" id="153505"/>
    <lineage>
        <taxon>Eukaryota</taxon>
        <taxon>Fungi</taxon>
        <taxon>Dikarya</taxon>
        <taxon>Basidiomycota</taxon>
        <taxon>Agaricomycotina</taxon>
        <taxon>Agaricomycetes</taxon>
        <taxon>Agaricomycetidae</taxon>
        <taxon>Agaricales</taxon>
        <taxon>Marasmiineae</taxon>
        <taxon>Mycenaceae</taxon>
        <taxon>Mycena</taxon>
    </lineage>
</organism>
<protein>
    <submittedName>
        <fullName evidence="1">Uncharacterized protein</fullName>
    </submittedName>
</protein>
<dbReference type="InterPro" id="IPR023213">
    <property type="entry name" value="CAT-like_dom_sf"/>
</dbReference>
<reference evidence="1" key="1">
    <citation type="submission" date="2023-03" db="EMBL/GenBank/DDBJ databases">
        <title>Massive genome expansion in bonnet fungi (Mycena s.s.) driven by repeated elements and novel gene families across ecological guilds.</title>
        <authorList>
            <consortium name="Lawrence Berkeley National Laboratory"/>
            <person name="Harder C.B."/>
            <person name="Miyauchi S."/>
            <person name="Viragh M."/>
            <person name="Kuo A."/>
            <person name="Thoen E."/>
            <person name="Andreopoulos B."/>
            <person name="Lu D."/>
            <person name="Skrede I."/>
            <person name="Drula E."/>
            <person name="Henrissat B."/>
            <person name="Morin E."/>
            <person name="Kohler A."/>
            <person name="Barry K."/>
            <person name="LaButti K."/>
            <person name="Morin E."/>
            <person name="Salamov A."/>
            <person name="Lipzen A."/>
            <person name="Mereny Z."/>
            <person name="Hegedus B."/>
            <person name="Baldrian P."/>
            <person name="Stursova M."/>
            <person name="Weitz H."/>
            <person name="Taylor A."/>
            <person name="Grigoriev I.V."/>
            <person name="Nagy L.G."/>
            <person name="Martin F."/>
            <person name="Kauserud H."/>
        </authorList>
    </citation>
    <scope>NUCLEOTIDE SEQUENCE</scope>
    <source>
        <strain evidence="1">9144</strain>
    </source>
</reference>
<dbReference type="AlphaFoldDB" id="A0AAD6VE00"/>
<name>A0AAD6VE00_9AGAR</name>
<dbReference type="EMBL" id="JARJCW010000037">
    <property type="protein sequence ID" value="KAJ7207098.1"/>
    <property type="molecule type" value="Genomic_DNA"/>
</dbReference>
<gene>
    <name evidence="1" type="ORF">GGX14DRAFT_636163</name>
</gene>
<comment type="caution">
    <text evidence="1">The sequence shown here is derived from an EMBL/GenBank/DDBJ whole genome shotgun (WGS) entry which is preliminary data.</text>
</comment>
<sequence>MLSRILSLFSSEETPVAAPAGMRVVPCSALDVGARDVVMTIGLAIDARLDPQILEQSLSTLIERKFPRAGARLAFRNDAYEFHIPCTFDSHNPPIAFTAQQYREPYQSPTRPDISALVNLSDSEPVACRFPSLEKYLMSKTCPTSTYGFLTSNTPMVHVHVSVFDDLTFIGVTSSQMMFDVVGTRTLLHAWTRLLAGEDIDAIQGMEWDVTPFECFQGTSSMGCVRGYSYQCSPALLGLALDDYQWLRSLLRDREECKLIRVPKAFLEDRRLKIMGDLKRQGSTECIQFSDVLLAWWFKTSYGLRRSNDTTRVYIHLPVDLRPKRIFPGGSALTAPYINNASSTVALEVIAAGAFQNESLDELALRIRRTTTAYDAGLLMIQNELVWRNADRLTPIFRGIPIRGDESELQTNWCDARLSGLDFSGARTLGSEYKGRGRVLLVLANTMLAAEYMSLRGHGAILMEDENAIWMSQVKSRKEWKDLGLSGHLKFI</sequence>
<dbReference type="Gene3D" id="3.30.559.10">
    <property type="entry name" value="Chloramphenicol acetyltransferase-like domain"/>
    <property type="match status" value="2"/>
</dbReference>
<proteinExistence type="predicted"/>
<evidence type="ECO:0000313" key="1">
    <source>
        <dbReference type="EMBL" id="KAJ7207098.1"/>
    </source>
</evidence>